<dbReference type="AlphaFoldDB" id="G1KEU6"/>
<dbReference type="PROSITE" id="PS00237">
    <property type="entry name" value="G_PROTEIN_RECEP_F1_1"/>
    <property type="match status" value="1"/>
</dbReference>
<dbReference type="GO" id="GO:0004930">
    <property type="term" value="F:G protein-coupled receptor activity"/>
    <property type="evidence" value="ECO:0000318"/>
    <property type="project" value="GO_Central"/>
</dbReference>
<feature type="transmembrane region" description="Helical" evidence="11">
    <location>
        <begin position="113"/>
        <end position="132"/>
    </location>
</feature>
<evidence type="ECO:0000256" key="5">
    <source>
        <dbReference type="ARBA" id="ARBA00023040"/>
    </source>
</evidence>
<feature type="transmembrane region" description="Helical" evidence="11">
    <location>
        <begin position="244"/>
        <end position="277"/>
    </location>
</feature>
<evidence type="ECO:0000256" key="4">
    <source>
        <dbReference type="ARBA" id="ARBA00022989"/>
    </source>
</evidence>
<evidence type="ECO:0000313" key="13">
    <source>
        <dbReference type="Ensembl" id="ENSACAP00000005823.3"/>
    </source>
</evidence>
<keyword evidence="2" id="KW-1003">Cell membrane</keyword>
<comment type="similarity">
    <text evidence="10">Belongs to the G-protein coupled receptor 1 family.</text>
</comment>
<dbReference type="GO" id="GO:0005886">
    <property type="term" value="C:plasma membrane"/>
    <property type="evidence" value="ECO:0000318"/>
    <property type="project" value="GO_Central"/>
</dbReference>
<dbReference type="HOGENOM" id="CLU_009579_8_2_1"/>
<dbReference type="InterPro" id="IPR017452">
    <property type="entry name" value="GPCR_Rhodpsn_7TM"/>
</dbReference>
<keyword evidence="6 11" id="KW-0472">Membrane</keyword>
<dbReference type="PROSITE" id="PS50262">
    <property type="entry name" value="G_PROTEIN_RECEP_F1_2"/>
    <property type="match status" value="1"/>
</dbReference>
<dbReference type="Proteomes" id="UP000001646">
    <property type="component" value="Chromosome 3"/>
</dbReference>
<dbReference type="KEGG" id="acs:100556702"/>
<dbReference type="PRINTS" id="PR01157">
    <property type="entry name" value="P2YPURNOCPTR"/>
</dbReference>
<evidence type="ECO:0000256" key="11">
    <source>
        <dbReference type="SAM" id="Phobius"/>
    </source>
</evidence>
<evidence type="ECO:0000256" key="1">
    <source>
        <dbReference type="ARBA" id="ARBA00004651"/>
    </source>
</evidence>
<keyword evidence="4 11" id="KW-1133">Transmembrane helix</keyword>
<dbReference type="InParanoid" id="G1KEU6"/>
<dbReference type="Bgee" id="ENSACAG00000005971">
    <property type="expression patterns" value="Expressed in adrenal gland and 2 other cell types or tissues"/>
</dbReference>
<keyword evidence="5 10" id="KW-0297">G-protein coupled receptor</keyword>
<comment type="subcellular location">
    <subcellularLocation>
        <location evidence="1">Cell membrane</location>
        <topology evidence="1">Multi-pass membrane protein</topology>
    </subcellularLocation>
</comment>
<dbReference type="OrthoDB" id="9944627at2759"/>
<dbReference type="PRINTS" id="PR00237">
    <property type="entry name" value="GPCRRHODOPSN"/>
</dbReference>
<dbReference type="SUPFAM" id="SSF81321">
    <property type="entry name" value="Family A G protein-coupled receptor-like"/>
    <property type="match status" value="1"/>
</dbReference>
<name>G1KEU6_ANOCA</name>
<evidence type="ECO:0000313" key="14">
    <source>
        <dbReference type="Proteomes" id="UP000001646"/>
    </source>
</evidence>
<sequence>MCCNRPCSLHQDTGEKNESILTTKLCRVRCDYINRRMPQDIPLVLASKQLLDPSSLLNNGRNITNATWEMLQSSVFSIALPTLFSIIFTISIPLNSISLWFLCKHSRPWTPTIVFCINLTIADLLYSMLLPFQIVYHSKGNYWPFGDVLCRIVTVLSYGNMHCSVLTMMSISIERYLGIVLPLRYKVMRSIRTSVLACIIIWVLVLLPLIPLMQNTLTFHLRDLPMVTCFDVLPKEMFPALRDYIIYFGSLLLLFFFLPLLVMGFCYISIILTLLHSSSTQLRESKRQTVYLVIVLLLVVTICYLPHIVIAVIHYVLLADDKTFYVAYKLSLATAGFNCCFDPLVYYYGSKEFRRKIQKKLCRCAVVGFSENTPIFSEHDMQITPIQKAPRI</sequence>
<evidence type="ECO:0000256" key="7">
    <source>
        <dbReference type="ARBA" id="ARBA00023170"/>
    </source>
</evidence>
<feature type="transmembrane region" description="Helical" evidence="11">
    <location>
        <begin position="152"/>
        <end position="173"/>
    </location>
</feature>
<reference evidence="13" key="2">
    <citation type="submission" date="2025-08" db="UniProtKB">
        <authorList>
            <consortium name="Ensembl"/>
        </authorList>
    </citation>
    <scope>IDENTIFICATION</scope>
</reference>
<keyword evidence="8" id="KW-0325">Glycoprotein</keyword>
<dbReference type="Ensembl" id="ENSACAT00000005952.3">
    <property type="protein sequence ID" value="ENSACAP00000005823.3"/>
    <property type="gene ID" value="ENSACAG00000005971.3"/>
</dbReference>
<feature type="transmembrane region" description="Helical" evidence="11">
    <location>
        <begin position="289"/>
        <end position="318"/>
    </location>
</feature>
<reference evidence="13 14" key="1">
    <citation type="submission" date="2009-12" db="EMBL/GenBank/DDBJ databases">
        <title>The Genome Sequence of Anolis carolinensis (Green Anole Lizard).</title>
        <authorList>
            <consortium name="The Genome Sequencing Platform"/>
            <person name="Di Palma F."/>
            <person name="Alfoldi J."/>
            <person name="Heiman D."/>
            <person name="Young S."/>
            <person name="Grabherr M."/>
            <person name="Johnson J."/>
            <person name="Lander E.S."/>
            <person name="Lindblad-Toh K."/>
        </authorList>
    </citation>
    <scope>NUCLEOTIDE SEQUENCE [LARGE SCALE GENOMIC DNA]</scope>
    <source>
        <strain evidence="13 14">JBL SC #1</strain>
    </source>
</reference>
<evidence type="ECO:0000256" key="10">
    <source>
        <dbReference type="RuleBase" id="RU000688"/>
    </source>
</evidence>
<organism evidence="13 14">
    <name type="scientific">Anolis carolinensis</name>
    <name type="common">Green anole</name>
    <name type="synonym">American chameleon</name>
    <dbReference type="NCBI Taxonomy" id="28377"/>
    <lineage>
        <taxon>Eukaryota</taxon>
        <taxon>Metazoa</taxon>
        <taxon>Chordata</taxon>
        <taxon>Craniata</taxon>
        <taxon>Vertebrata</taxon>
        <taxon>Euteleostomi</taxon>
        <taxon>Lepidosauria</taxon>
        <taxon>Squamata</taxon>
        <taxon>Bifurcata</taxon>
        <taxon>Unidentata</taxon>
        <taxon>Episquamata</taxon>
        <taxon>Toxicofera</taxon>
        <taxon>Iguania</taxon>
        <taxon>Dactyloidae</taxon>
        <taxon>Anolis</taxon>
    </lineage>
</organism>
<evidence type="ECO:0000256" key="3">
    <source>
        <dbReference type="ARBA" id="ARBA00022692"/>
    </source>
</evidence>
<proteinExistence type="inferred from homology"/>
<feature type="transmembrane region" description="Helical" evidence="11">
    <location>
        <begin position="78"/>
        <end position="101"/>
    </location>
</feature>
<keyword evidence="7 10" id="KW-0675">Receptor</keyword>
<keyword evidence="9 10" id="KW-0807">Transducer</keyword>
<evidence type="ECO:0000256" key="2">
    <source>
        <dbReference type="ARBA" id="ARBA00022475"/>
    </source>
</evidence>
<keyword evidence="3 10" id="KW-0812">Transmembrane</keyword>
<evidence type="ECO:0000256" key="9">
    <source>
        <dbReference type="ARBA" id="ARBA00023224"/>
    </source>
</evidence>
<dbReference type="GeneTree" id="ENSGT01050000244840"/>
<evidence type="ECO:0000259" key="12">
    <source>
        <dbReference type="PROSITE" id="PS50262"/>
    </source>
</evidence>
<feature type="transmembrane region" description="Helical" evidence="11">
    <location>
        <begin position="330"/>
        <end position="349"/>
    </location>
</feature>
<feature type="transmembrane region" description="Helical" evidence="11">
    <location>
        <begin position="194"/>
        <end position="213"/>
    </location>
</feature>
<keyword evidence="14" id="KW-1185">Reference proteome</keyword>
<evidence type="ECO:0000256" key="6">
    <source>
        <dbReference type="ARBA" id="ARBA00023136"/>
    </source>
</evidence>
<dbReference type="FunFam" id="1.20.1070.10:FF:000040">
    <property type="entry name" value="Coagulation factor 2 (thrombin) receptor"/>
    <property type="match status" value="1"/>
</dbReference>
<dbReference type="eggNOG" id="ENOG502QUWB">
    <property type="taxonomic scope" value="Eukaryota"/>
</dbReference>
<dbReference type="Pfam" id="PF00001">
    <property type="entry name" value="7tm_1"/>
    <property type="match status" value="1"/>
</dbReference>
<dbReference type="PANTHER" id="PTHR24232">
    <property type="entry name" value="G-PROTEIN COUPLED RECEPTOR"/>
    <property type="match status" value="1"/>
</dbReference>
<gene>
    <name evidence="13" type="primary">LOC100556702</name>
</gene>
<dbReference type="InterPro" id="IPR000276">
    <property type="entry name" value="GPCR_Rhodpsn"/>
</dbReference>
<dbReference type="PANTHER" id="PTHR24232:SF82">
    <property type="entry name" value="P2Y PURINOCEPTOR 8-LIKE"/>
    <property type="match status" value="1"/>
</dbReference>
<accession>G1KEU6</accession>
<dbReference type="Gene3D" id="1.20.1070.10">
    <property type="entry name" value="Rhodopsin 7-helix transmembrane proteins"/>
    <property type="match status" value="1"/>
</dbReference>
<reference evidence="13" key="3">
    <citation type="submission" date="2025-09" db="UniProtKB">
        <authorList>
            <consortium name="Ensembl"/>
        </authorList>
    </citation>
    <scope>IDENTIFICATION</scope>
</reference>
<protein>
    <recommendedName>
        <fullName evidence="12">G-protein coupled receptors family 1 profile domain-containing protein</fullName>
    </recommendedName>
</protein>
<evidence type="ECO:0000256" key="8">
    <source>
        <dbReference type="ARBA" id="ARBA00023180"/>
    </source>
</evidence>
<dbReference type="GO" id="GO:0007186">
    <property type="term" value="P:G protein-coupled receptor signaling pathway"/>
    <property type="evidence" value="ECO:0000318"/>
    <property type="project" value="GO_Central"/>
</dbReference>
<feature type="domain" description="G-protein coupled receptors family 1 profile" evidence="12">
    <location>
        <begin position="94"/>
        <end position="346"/>
    </location>
</feature>